<dbReference type="PANTHER" id="PTHR40658">
    <property type="match status" value="1"/>
</dbReference>
<dbReference type="Pfam" id="PF08020">
    <property type="entry name" value="DUF1706"/>
    <property type="match status" value="1"/>
</dbReference>
<gene>
    <name evidence="1" type="ORF">IPN02_02390</name>
</gene>
<reference evidence="1 2" key="1">
    <citation type="submission" date="2020-10" db="EMBL/GenBank/DDBJ databases">
        <title>Connecting structure to function with the recovery of over 1000 high-quality activated sludge metagenome-assembled genomes encoding full-length rRNA genes using long-read sequencing.</title>
        <authorList>
            <person name="Singleton C.M."/>
            <person name="Petriglieri F."/>
            <person name="Kristensen J.M."/>
            <person name="Kirkegaard R.H."/>
            <person name="Michaelsen T.Y."/>
            <person name="Andersen M.H."/>
            <person name="Karst S.M."/>
            <person name="Dueholm M.S."/>
            <person name="Nielsen P.H."/>
            <person name="Albertsen M."/>
        </authorList>
    </citation>
    <scope>NUCLEOTIDE SEQUENCE [LARGE SCALE GENOMIC DNA]</scope>
    <source>
        <strain evidence="1">Lyne_18-Q3-R50-59_MAXAC.006</strain>
    </source>
</reference>
<dbReference type="AlphaFoldDB" id="A0A936N8S9"/>
<organism evidence="1 2">
    <name type="scientific">Candidatus Neomicrothrix subdominans</name>
    <dbReference type="NCBI Taxonomy" id="2954438"/>
    <lineage>
        <taxon>Bacteria</taxon>
        <taxon>Bacillati</taxon>
        <taxon>Actinomycetota</taxon>
        <taxon>Acidimicrobiia</taxon>
        <taxon>Acidimicrobiales</taxon>
        <taxon>Microthrixaceae</taxon>
        <taxon>Candidatus Neomicrothrix</taxon>
    </lineage>
</organism>
<comment type="caution">
    <text evidence="1">The sequence shown here is derived from an EMBL/GenBank/DDBJ whole genome shotgun (WGS) entry which is preliminary data.</text>
</comment>
<accession>A0A936N8S9</accession>
<name>A0A936N8S9_9ACTN</name>
<dbReference type="Gene3D" id="1.20.120.450">
    <property type="entry name" value="dinb family like domain"/>
    <property type="match status" value="1"/>
</dbReference>
<dbReference type="EMBL" id="JADJZA010000001">
    <property type="protein sequence ID" value="MBK9295728.1"/>
    <property type="molecule type" value="Genomic_DNA"/>
</dbReference>
<dbReference type="InterPro" id="IPR034660">
    <property type="entry name" value="DinB/YfiT-like"/>
</dbReference>
<protein>
    <submittedName>
        <fullName evidence="1">ClbS/DfsB family four-helix bundle protein</fullName>
    </submittedName>
</protein>
<evidence type="ECO:0000313" key="1">
    <source>
        <dbReference type="EMBL" id="MBK9295728.1"/>
    </source>
</evidence>
<evidence type="ECO:0000313" key="2">
    <source>
        <dbReference type="Proteomes" id="UP000727993"/>
    </source>
</evidence>
<proteinExistence type="predicted"/>
<dbReference type="PANTHER" id="PTHR40658:SF4">
    <property type="entry name" value="HYPOTHETICAL CYTOSOLIC PROTEIN"/>
    <property type="match status" value="1"/>
</dbReference>
<sequence>MEVTAYRRLFFGWHEDARAGREVFFPAEGYKGNETKRYNADLRSKQAGLDWEQARSMLAEGHQRLVGFIDERSDADLYGGPMAPAKNHWTTGRWAEASGPSHYRSAAKYIRGWLRSMS</sequence>
<dbReference type="InterPro" id="IPR012550">
    <property type="entry name" value="DUF1706"/>
</dbReference>
<dbReference type="Proteomes" id="UP000727993">
    <property type="component" value="Unassembled WGS sequence"/>
</dbReference>